<dbReference type="AlphaFoldDB" id="A0A7X6K6S6"/>
<evidence type="ECO:0000313" key="1">
    <source>
        <dbReference type="EMBL" id="NKX55880.1"/>
    </source>
</evidence>
<comment type="caution">
    <text evidence="1">The sequence shown here is derived from an EMBL/GenBank/DDBJ whole genome shotgun (WGS) entry which is preliminary data.</text>
</comment>
<reference evidence="1 2" key="1">
    <citation type="submission" date="2020-04" db="EMBL/GenBank/DDBJ databases">
        <title>Arthrobacter sp. nov.</title>
        <authorList>
            <person name="Liu S."/>
        </authorList>
    </citation>
    <scope>NUCLEOTIDE SEQUENCE [LARGE SCALE GENOMIC DNA]</scope>
    <source>
        <strain evidence="1 2">E918</strain>
    </source>
</reference>
<evidence type="ECO:0000313" key="2">
    <source>
        <dbReference type="Proteomes" id="UP000544090"/>
    </source>
</evidence>
<name>A0A7X6K6S6_9MICC</name>
<organism evidence="1 2">
    <name type="scientific">Arthrobacter mobilis</name>
    <dbReference type="NCBI Taxonomy" id="2724944"/>
    <lineage>
        <taxon>Bacteria</taxon>
        <taxon>Bacillati</taxon>
        <taxon>Actinomycetota</taxon>
        <taxon>Actinomycetes</taxon>
        <taxon>Micrococcales</taxon>
        <taxon>Micrococcaceae</taxon>
        <taxon>Arthrobacter</taxon>
    </lineage>
</organism>
<protein>
    <submittedName>
        <fullName evidence="1">Uncharacterized protein</fullName>
    </submittedName>
</protein>
<sequence>MTEAMEGGTATKRRGTFGVVLLLAAAAVPACVKIRRVVEAATILNNVDTASVFGTKRRED</sequence>
<dbReference type="Proteomes" id="UP000544090">
    <property type="component" value="Unassembled WGS sequence"/>
</dbReference>
<dbReference type="RefSeq" id="WP_168487713.1">
    <property type="nucleotide sequence ID" value="NZ_JAAZSQ010000017.1"/>
</dbReference>
<accession>A0A7X6K6S6</accession>
<keyword evidence="2" id="KW-1185">Reference proteome</keyword>
<gene>
    <name evidence="1" type="ORF">HGG74_15295</name>
</gene>
<proteinExistence type="predicted"/>
<dbReference type="EMBL" id="JAAZSQ010000017">
    <property type="protein sequence ID" value="NKX55880.1"/>
    <property type="molecule type" value="Genomic_DNA"/>
</dbReference>